<dbReference type="Gene3D" id="3.90.1140.10">
    <property type="entry name" value="Cyclic phosphodiesterase"/>
    <property type="match status" value="1"/>
</dbReference>
<dbReference type="PANTHER" id="PTHR35561:SF1">
    <property type="entry name" value="RNA 2',3'-CYCLIC PHOSPHODIESTERASE"/>
    <property type="match status" value="1"/>
</dbReference>
<evidence type="ECO:0000256" key="1">
    <source>
        <dbReference type="ARBA" id="ARBA00022801"/>
    </source>
</evidence>
<protein>
    <recommendedName>
        <fullName evidence="2">RNA 2',3'-cyclic phosphodiesterase</fullName>
        <shortName evidence="2">RNA 2',3'-CPDase</shortName>
        <ecNumber evidence="2">3.1.4.58</ecNumber>
    </recommendedName>
</protein>
<comment type="function">
    <text evidence="2">Hydrolyzes RNA 2',3'-cyclic phosphodiester to an RNA 2'-phosphomonoester.</text>
</comment>
<comment type="catalytic activity">
    <reaction evidence="2">
        <text>a 3'-end 2',3'-cyclophospho-ribonucleotide-RNA + H2O = a 3'-end 2'-phospho-ribonucleotide-RNA + H(+)</text>
        <dbReference type="Rhea" id="RHEA:11828"/>
        <dbReference type="Rhea" id="RHEA-COMP:10464"/>
        <dbReference type="Rhea" id="RHEA-COMP:17353"/>
        <dbReference type="ChEBI" id="CHEBI:15377"/>
        <dbReference type="ChEBI" id="CHEBI:15378"/>
        <dbReference type="ChEBI" id="CHEBI:83064"/>
        <dbReference type="ChEBI" id="CHEBI:173113"/>
        <dbReference type="EC" id="3.1.4.58"/>
    </reaction>
</comment>
<name>A0AAW7XT56_9RHOB</name>
<comment type="caution">
    <text evidence="3">The sequence shown here is derived from an EMBL/GenBank/DDBJ whole genome shotgun (WGS) entry which is preliminary data.</text>
</comment>
<dbReference type="SUPFAM" id="SSF55144">
    <property type="entry name" value="LigT-like"/>
    <property type="match status" value="1"/>
</dbReference>
<gene>
    <name evidence="3" type="primary">thpR</name>
    <name evidence="3" type="ORF">Q4494_08985</name>
</gene>
<dbReference type="GO" id="GO:0008664">
    <property type="term" value="F:RNA 2',3'-cyclic 3'-phosphodiesterase activity"/>
    <property type="evidence" value="ECO:0007669"/>
    <property type="project" value="UniProtKB-EC"/>
</dbReference>
<feature type="active site" description="Proton donor" evidence="2">
    <location>
        <position position="36"/>
    </location>
</feature>
<feature type="active site" description="Proton acceptor" evidence="2">
    <location>
        <position position="119"/>
    </location>
</feature>
<dbReference type="NCBIfam" id="TIGR02258">
    <property type="entry name" value="2_5_ligase"/>
    <property type="match status" value="1"/>
</dbReference>
<evidence type="ECO:0000313" key="3">
    <source>
        <dbReference type="EMBL" id="MDO6457210.1"/>
    </source>
</evidence>
<dbReference type="Proteomes" id="UP001169823">
    <property type="component" value="Unassembled WGS sequence"/>
</dbReference>
<dbReference type="GO" id="GO:0004113">
    <property type="term" value="F:2',3'-cyclic-nucleotide 3'-phosphodiesterase activity"/>
    <property type="evidence" value="ECO:0007669"/>
    <property type="project" value="InterPro"/>
</dbReference>
<dbReference type="EC" id="3.1.4.58" evidence="2"/>
<dbReference type="InterPro" id="IPR004175">
    <property type="entry name" value="RNA_CPDase"/>
</dbReference>
<dbReference type="EMBL" id="JAUOPJ010000006">
    <property type="protein sequence ID" value="MDO6457210.1"/>
    <property type="molecule type" value="Genomic_DNA"/>
</dbReference>
<dbReference type="RefSeq" id="WP_303482866.1">
    <property type="nucleotide sequence ID" value="NZ_JAUOPJ010000006.1"/>
</dbReference>
<evidence type="ECO:0000313" key="4">
    <source>
        <dbReference type="Proteomes" id="UP001169823"/>
    </source>
</evidence>
<organism evidence="3 4">
    <name type="scientific">Celeribacter halophilus</name>
    <dbReference type="NCBI Taxonomy" id="576117"/>
    <lineage>
        <taxon>Bacteria</taxon>
        <taxon>Pseudomonadati</taxon>
        <taxon>Pseudomonadota</taxon>
        <taxon>Alphaproteobacteria</taxon>
        <taxon>Rhodobacterales</taxon>
        <taxon>Roseobacteraceae</taxon>
        <taxon>Celeribacter</taxon>
    </lineage>
</organism>
<keyword evidence="1 2" id="KW-0378">Hydrolase</keyword>
<dbReference type="PANTHER" id="PTHR35561">
    <property type="entry name" value="RNA 2',3'-CYCLIC PHOSPHODIESTERASE"/>
    <property type="match status" value="1"/>
</dbReference>
<reference evidence="3" key="1">
    <citation type="submission" date="2023-07" db="EMBL/GenBank/DDBJ databases">
        <title>Genome content predicts the carbon catabolic preferences of heterotrophic bacteria.</title>
        <authorList>
            <person name="Gralka M."/>
        </authorList>
    </citation>
    <scope>NUCLEOTIDE SEQUENCE</scope>
    <source>
        <strain evidence="3">I2M02</strain>
    </source>
</reference>
<dbReference type="Pfam" id="PF13563">
    <property type="entry name" value="2_5_RNA_ligase2"/>
    <property type="match status" value="1"/>
</dbReference>
<dbReference type="InterPro" id="IPR009097">
    <property type="entry name" value="Cyclic_Pdiesterase"/>
</dbReference>
<feature type="short sequence motif" description="HXTX 1" evidence="2">
    <location>
        <begin position="36"/>
        <end position="39"/>
    </location>
</feature>
<dbReference type="AlphaFoldDB" id="A0AAW7XT56"/>
<sequence length="179" mass="19562">MRAFVGLPLPDDLTDRLEALAAPLRFGRAVPAENMHVTLAFLDDRPEDLLAELHEELASLSLPAPEIAVAGLDVFGGGKPRLLFASVTQDEALTALRNKVRQAARAVGIDLPHERFRPHISLRRFHRLRAGEQQELDHLIAAQGAFAWPAFQPPECAMIGSTLTPEGAQYDTLATYPLG</sequence>
<comment type="caution">
    <text evidence="2">Lacks conserved residue(s) required for the propagation of feature annotation.</text>
</comment>
<dbReference type="HAMAP" id="MF_01940">
    <property type="entry name" value="RNA_CPDase"/>
    <property type="match status" value="1"/>
</dbReference>
<accession>A0AAW7XT56</accession>
<evidence type="ECO:0000256" key="2">
    <source>
        <dbReference type="HAMAP-Rule" id="MF_01940"/>
    </source>
</evidence>
<comment type="similarity">
    <text evidence="2">Belongs to the 2H phosphoesterase superfamily. ThpR family.</text>
</comment>
<proteinExistence type="inferred from homology"/>